<feature type="repeat" description="ANK" evidence="1">
    <location>
        <begin position="293"/>
        <end position="325"/>
    </location>
</feature>
<comment type="caution">
    <text evidence="3">The sequence shown here is derived from an EMBL/GenBank/DDBJ whole genome shotgun (WGS) entry which is preliminary data.</text>
</comment>
<dbReference type="SUPFAM" id="SSF109993">
    <property type="entry name" value="VPS9 domain"/>
    <property type="match status" value="1"/>
</dbReference>
<dbReference type="InterPro" id="IPR002110">
    <property type="entry name" value="Ankyrin_rpt"/>
</dbReference>
<dbReference type="GO" id="GO:0005085">
    <property type="term" value="F:guanyl-nucleotide exchange factor activity"/>
    <property type="evidence" value="ECO:0007669"/>
    <property type="project" value="TreeGrafter"/>
</dbReference>
<dbReference type="PROSITE" id="PS50297">
    <property type="entry name" value="ANK_REP_REGION"/>
    <property type="match status" value="1"/>
</dbReference>
<name>A0AAV9RAV8_9TELE</name>
<dbReference type="PROSITE" id="PS51205">
    <property type="entry name" value="VPS9"/>
    <property type="match status" value="1"/>
</dbReference>
<dbReference type="GO" id="GO:0005769">
    <property type="term" value="C:early endosome"/>
    <property type="evidence" value="ECO:0007669"/>
    <property type="project" value="TreeGrafter"/>
</dbReference>
<organism evidence="3 4">
    <name type="scientific">Crenichthys baileyi</name>
    <name type="common">White River springfish</name>
    <dbReference type="NCBI Taxonomy" id="28760"/>
    <lineage>
        <taxon>Eukaryota</taxon>
        <taxon>Metazoa</taxon>
        <taxon>Chordata</taxon>
        <taxon>Craniata</taxon>
        <taxon>Vertebrata</taxon>
        <taxon>Euteleostomi</taxon>
        <taxon>Actinopterygii</taxon>
        <taxon>Neopterygii</taxon>
        <taxon>Teleostei</taxon>
        <taxon>Neoteleostei</taxon>
        <taxon>Acanthomorphata</taxon>
        <taxon>Ovalentaria</taxon>
        <taxon>Atherinomorphae</taxon>
        <taxon>Cyprinodontiformes</taxon>
        <taxon>Goodeidae</taxon>
        <taxon>Crenichthys</taxon>
    </lineage>
</organism>
<dbReference type="GO" id="GO:0048812">
    <property type="term" value="P:neuron projection morphogenesis"/>
    <property type="evidence" value="ECO:0007669"/>
    <property type="project" value="TreeGrafter"/>
</dbReference>
<dbReference type="Proteomes" id="UP001311232">
    <property type="component" value="Unassembled WGS sequence"/>
</dbReference>
<gene>
    <name evidence="3" type="primary">ANKRD27_1</name>
    <name evidence="3" type="ORF">CRENBAI_010820</name>
</gene>
<protein>
    <submittedName>
        <fullName evidence="3">Ankyrin repeat domain-containing protein 27</fullName>
    </submittedName>
</protein>
<dbReference type="PROSITE" id="PS50088">
    <property type="entry name" value="ANK_REPEAT"/>
    <property type="match status" value="1"/>
</dbReference>
<evidence type="ECO:0000313" key="4">
    <source>
        <dbReference type="Proteomes" id="UP001311232"/>
    </source>
</evidence>
<dbReference type="GO" id="GO:0045022">
    <property type="term" value="P:early endosome to late endosome transport"/>
    <property type="evidence" value="ECO:0007669"/>
    <property type="project" value="TreeGrafter"/>
</dbReference>
<dbReference type="SMART" id="SM00167">
    <property type="entry name" value="VPS9"/>
    <property type="match status" value="1"/>
</dbReference>
<dbReference type="SMART" id="SM00248">
    <property type="entry name" value="ANK"/>
    <property type="match status" value="2"/>
</dbReference>
<evidence type="ECO:0000256" key="1">
    <source>
        <dbReference type="PROSITE-ProRule" id="PRU00023"/>
    </source>
</evidence>
<evidence type="ECO:0000313" key="3">
    <source>
        <dbReference type="EMBL" id="KAK5605525.1"/>
    </source>
</evidence>
<dbReference type="GO" id="GO:0030133">
    <property type="term" value="C:transport vesicle"/>
    <property type="evidence" value="ECO:0007669"/>
    <property type="project" value="TreeGrafter"/>
</dbReference>
<dbReference type="Gene3D" id="1.20.1050.80">
    <property type="entry name" value="VPS9 domain"/>
    <property type="match status" value="1"/>
</dbReference>
<evidence type="ECO:0000259" key="2">
    <source>
        <dbReference type="PROSITE" id="PS51205"/>
    </source>
</evidence>
<dbReference type="SUPFAM" id="SSF48403">
    <property type="entry name" value="Ankyrin repeat"/>
    <property type="match status" value="1"/>
</dbReference>
<dbReference type="InterPro" id="IPR003123">
    <property type="entry name" value="VPS9"/>
</dbReference>
<dbReference type="GO" id="GO:0043005">
    <property type="term" value="C:neuron projection"/>
    <property type="evidence" value="ECO:0007669"/>
    <property type="project" value="TreeGrafter"/>
</dbReference>
<dbReference type="Pfam" id="PF12796">
    <property type="entry name" value="Ank_2"/>
    <property type="match status" value="1"/>
</dbReference>
<dbReference type="GO" id="GO:0005886">
    <property type="term" value="C:plasma membrane"/>
    <property type="evidence" value="ECO:0007669"/>
    <property type="project" value="TreeGrafter"/>
</dbReference>
<accession>A0AAV9RAV8</accession>
<feature type="domain" description="VPS9" evidence="2">
    <location>
        <begin position="66"/>
        <end position="204"/>
    </location>
</feature>
<reference evidence="3 4" key="1">
    <citation type="submission" date="2021-06" db="EMBL/GenBank/DDBJ databases">
        <authorList>
            <person name="Palmer J.M."/>
        </authorList>
    </citation>
    <scope>NUCLEOTIDE SEQUENCE [LARGE SCALE GENOMIC DNA]</scope>
    <source>
        <strain evidence="3 4">MEX-2019</strain>
        <tissue evidence="3">Muscle</tissue>
    </source>
</reference>
<keyword evidence="1" id="KW-0040">ANK repeat</keyword>
<sequence>MAPSLMWEGASRARTETPICTSCHTLLAKLLAKQELQMTLLKQAVGIYIHHGIHDLIFNIVGTYETSQDASFNKITRSLQELQQNDLGVKPEFSINLSRAKRELSQLNQQTSPLLKMLCLRRVLLTATQTPRRTMNIEAVSADDLLSVVLYLLVKTEIPNWMANMSYMRNFSFSNSSKNELSYCLSTFEAAVEYINLGKLQNTCSVTGELSDKALFKERMSLLTQNMATPIYCLFEHIANGNEAKVEHLLSEGEGDEDVRMCHPLCSCDLCDGHLSGRLHDLSIVTPFSRDDRGYSPLHAAAICGQAQLIDLLVNKGASVNATDYHALTPLHLACQRGFQGVSNTHALNAVSISSLEPGS</sequence>
<dbReference type="CDD" id="cd22885">
    <property type="entry name" value="ANKRD27_zf1"/>
    <property type="match status" value="1"/>
</dbReference>
<proteinExistence type="predicted"/>
<dbReference type="FunFam" id="1.20.1050.80:FF:000013">
    <property type="entry name" value="Ankyrin repeat domain 27 (VPS9 domain)"/>
    <property type="match status" value="1"/>
</dbReference>
<dbReference type="InterPro" id="IPR037191">
    <property type="entry name" value="VPS9_dom_sf"/>
</dbReference>
<dbReference type="GO" id="GO:0005770">
    <property type="term" value="C:late endosome"/>
    <property type="evidence" value="ECO:0007669"/>
    <property type="project" value="TreeGrafter"/>
</dbReference>
<dbReference type="Gene3D" id="1.25.40.20">
    <property type="entry name" value="Ankyrin repeat-containing domain"/>
    <property type="match status" value="1"/>
</dbReference>
<dbReference type="GO" id="GO:0000149">
    <property type="term" value="F:SNARE binding"/>
    <property type="evidence" value="ECO:0007669"/>
    <property type="project" value="TreeGrafter"/>
</dbReference>
<dbReference type="InterPro" id="IPR036770">
    <property type="entry name" value="Ankyrin_rpt-contain_sf"/>
</dbReference>
<dbReference type="EMBL" id="JAHHUM010002224">
    <property type="protein sequence ID" value="KAK5605525.1"/>
    <property type="molecule type" value="Genomic_DNA"/>
</dbReference>
<dbReference type="GO" id="GO:0097422">
    <property type="term" value="C:tubular endosome"/>
    <property type="evidence" value="ECO:0007669"/>
    <property type="project" value="TreeGrafter"/>
</dbReference>
<dbReference type="AlphaFoldDB" id="A0AAV9RAV8"/>
<keyword evidence="4" id="KW-1185">Reference proteome</keyword>
<dbReference type="PANTHER" id="PTHR24170">
    <property type="entry name" value="ANKYRIN REPEAT DOMAIN-CONTAINING PROTEIN 27"/>
    <property type="match status" value="1"/>
</dbReference>
<dbReference type="PANTHER" id="PTHR24170:SF2">
    <property type="entry name" value="ANKYRIN REPEAT DOMAIN-CONTAINING PROTEIN 27"/>
    <property type="match status" value="1"/>
</dbReference>
<dbReference type="Pfam" id="PF02204">
    <property type="entry name" value="VPS9"/>
    <property type="match status" value="1"/>
</dbReference>
<dbReference type="InterPro" id="IPR051248">
    <property type="entry name" value="UPF0507/Ank_repeat_27"/>
</dbReference>